<name>A0A9P7J2P0_9AGAM</name>
<gene>
    <name evidence="2" type="ORF">HD556DRAFT_1525060</name>
</gene>
<keyword evidence="3" id="KW-1185">Reference proteome</keyword>
<accession>A0A9P7J2P0</accession>
<dbReference type="AlphaFoldDB" id="A0A9P7J2P0"/>
<dbReference type="InterPro" id="IPR036771">
    <property type="entry name" value="ATPsynth_dsu/esu_N"/>
</dbReference>
<comment type="caution">
    <text evidence="2">The sequence shown here is derived from an EMBL/GenBank/DDBJ whole genome shotgun (WGS) entry which is preliminary data.</text>
</comment>
<dbReference type="OrthoDB" id="2701638at2759"/>
<dbReference type="Proteomes" id="UP000719766">
    <property type="component" value="Unassembled WGS sequence"/>
</dbReference>
<dbReference type="EMBL" id="JABBWE010000010">
    <property type="protein sequence ID" value="KAG1799765.1"/>
    <property type="molecule type" value="Genomic_DNA"/>
</dbReference>
<organism evidence="2 3">
    <name type="scientific">Suillus plorans</name>
    <dbReference type="NCBI Taxonomy" id="116603"/>
    <lineage>
        <taxon>Eukaryota</taxon>
        <taxon>Fungi</taxon>
        <taxon>Dikarya</taxon>
        <taxon>Basidiomycota</taxon>
        <taxon>Agaricomycotina</taxon>
        <taxon>Agaricomycetes</taxon>
        <taxon>Agaricomycetidae</taxon>
        <taxon>Boletales</taxon>
        <taxon>Suillineae</taxon>
        <taxon>Suillaceae</taxon>
        <taxon>Suillus</taxon>
    </lineage>
</organism>
<reference evidence="2" key="1">
    <citation type="journal article" date="2020" name="New Phytol.">
        <title>Comparative genomics reveals dynamic genome evolution in host specialist ectomycorrhizal fungi.</title>
        <authorList>
            <person name="Lofgren L.A."/>
            <person name="Nguyen N.H."/>
            <person name="Vilgalys R."/>
            <person name="Ruytinx J."/>
            <person name="Liao H.L."/>
            <person name="Branco S."/>
            <person name="Kuo A."/>
            <person name="LaButti K."/>
            <person name="Lipzen A."/>
            <person name="Andreopoulos W."/>
            <person name="Pangilinan J."/>
            <person name="Riley R."/>
            <person name="Hundley H."/>
            <person name="Na H."/>
            <person name="Barry K."/>
            <person name="Grigoriev I.V."/>
            <person name="Stajich J.E."/>
            <person name="Kennedy P.G."/>
        </authorList>
    </citation>
    <scope>NUCLEOTIDE SEQUENCE</scope>
    <source>
        <strain evidence="2">S12</strain>
    </source>
</reference>
<sequence>MGILENHVPSIEALRPGLIEVVESGNASKKWFGRPDDTPQKLPTQTSDCVNSARPDFELDSRQVPVDPSSTSPAHCHVHNYDNTTVTTHVPRIHSMLNPTRMTLSMEKYQHDGKMNIKFFPSLRRLVGLSCSKAGLCGVTLPSFTSISSAQHVVPPLMPTVSASCTPNTIDANAVDNPCVRPHVHDANLPGAVQTLQTVSL</sequence>
<dbReference type="GeneID" id="64603012"/>
<evidence type="ECO:0000313" key="2">
    <source>
        <dbReference type="EMBL" id="KAG1799765.1"/>
    </source>
</evidence>
<evidence type="ECO:0000313" key="3">
    <source>
        <dbReference type="Proteomes" id="UP000719766"/>
    </source>
</evidence>
<dbReference type="Gene3D" id="2.60.15.10">
    <property type="entry name" value="F0F1 ATP synthase delta/epsilon subunit, N-terminal"/>
    <property type="match status" value="1"/>
</dbReference>
<evidence type="ECO:0000256" key="1">
    <source>
        <dbReference type="SAM" id="MobiDB-lite"/>
    </source>
</evidence>
<protein>
    <submittedName>
        <fullName evidence="2">Uncharacterized protein</fullName>
    </submittedName>
</protein>
<feature type="region of interest" description="Disordered" evidence="1">
    <location>
        <begin position="29"/>
        <end position="48"/>
    </location>
</feature>
<dbReference type="RefSeq" id="XP_041163988.1">
    <property type="nucleotide sequence ID" value="XM_041309248.1"/>
</dbReference>
<proteinExistence type="predicted"/>